<evidence type="ECO:0000256" key="2">
    <source>
        <dbReference type="ARBA" id="ARBA00022448"/>
    </source>
</evidence>
<keyword evidence="5 9" id="KW-0812">Transmembrane</keyword>
<dbReference type="InterPro" id="IPR004796">
    <property type="entry name" value="PTS_IIC_cello"/>
</dbReference>
<dbReference type="GO" id="GO:0009401">
    <property type="term" value="P:phosphoenolpyruvate-dependent sugar phosphotransferase system"/>
    <property type="evidence" value="ECO:0007669"/>
    <property type="project" value="InterPro"/>
</dbReference>
<dbReference type="InterPro" id="IPR003352">
    <property type="entry name" value="PTS_EIIC"/>
</dbReference>
<gene>
    <name evidence="11" type="ORF">FYJ84_13960</name>
</gene>
<feature type="transmembrane region" description="Helical" evidence="9">
    <location>
        <begin position="396"/>
        <end position="417"/>
    </location>
</feature>
<organism evidence="11 12">
    <name type="scientific">Anaerovibrio slackiae</name>
    <dbReference type="NCBI Taxonomy" id="2652309"/>
    <lineage>
        <taxon>Bacteria</taxon>
        <taxon>Bacillati</taxon>
        <taxon>Bacillota</taxon>
        <taxon>Negativicutes</taxon>
        <taxon>Selenomonadales</taxon>
        <taxon>Selenomonadaceae</taxon>
        <taxon>Anaerovibrio</taxon>
    </lineage>
</organism>
<evidence type="ECO:0000256" key="5">
    <source>
        <dbReference type="ARBA" id="ARBA00022692"/>
    </source>
</evidence>
<dbReference type="GO" id="GO:0005886">
    <property type="term" value="C:plasma membrane"/>
    <property type="evidence" value="ECO:0007669"/>
    <property type="project" value="UniProtKB-SubCell"/>
</dbReference>
<name>A0A6I2UMS4_9FIRM</name>
<feature type="transmembrane region" description="Helical" evidence="9">
    <location>
        <begin position="30"/>
        <end position="54"/>
    </location>
</feature>
<feature type="transmembrane region" description="Helical" evidence="9">
    <location>
        <begin position="180"/>
        <end position="204"/>
    </location>
</feature>
<feature type="transmembrane region" description="Helical" evidence="9">
    <location>
        <begin position="136"/>
        <end position="159"/>
    </location>
</feature>
<comment type="caution">
    <text evidence="11">The sequence shown here is derived from an EMBL/GenBank/DDBJ whole genome shotgun (WGS) entry which is preliminary data.</text>
</comment>
<dbReference type="NCBIfam" id="TIGR00410">
    <property type="entry name" value="lacE"/>
    <property type="match status" value="1"/>
</dbReference>
<protein>
    <recommendedName>
        <fullName evidence="8">Permease IIC component</fullName>
    </recommendedName>
</protein>
<dbReference type="GO" id="GO:0008982">
    <property type="term" value="F:protein-N(PI)-phosphohistidine-sugar phosphotransferase activity"/>
    <property type="evidence" value="ECO:0007669"/>
    <property type="project" value="UniProtKB-UniRule"/>
</dbReference>
<feature type="transmembrane region" description="Helical" evidence="9">
    <location>
        <begin position="292"/>
        <end position="313"/>
    </location>
</feature>
<dbReference type="InterPro" id="IPR004501">
    <property type="entry name" value="PTS_EIIC_3"/>
</dbReference>
<keyword evidence="7 8" id="KW-0472">Membrane</keyword>
<comment type="function">
    <text evidence="8">The phosphoenolpyruvate-dependent sugar phosphotransferase system (PTS), a major carbohydrate active -transport system, catalyzes the phosphorylation of incoming sugar substrates concomitant with their translocation across the cell membrane.</text>
</comment>
<dbReference type="AlphaFoldDB" id="A0A6I2UMS4"/>
<evidence type="ECO:0000256" key="9">
    <source>
        <dbReference type="SAM" id="Phobius"/>
    </source>
</evidence>
<dbReference type="PANTHER" id="PTHR33989:SF4">
    <property type="entry name" value="PTS SYSTEM N,N'-DIACETYLCHITOBIOSE-SPECIFIC EIIC COMPONENT"/>
    <property type="match status" value="1"/>
</dbReference>
<dbReference type="RefSeq" id="WP_154408230.1">
    <property type="nucleotide sequence ID" value="NZ_VUNR01000051.1"/>
</dbReference>
<evidence type="ECO:0000256" key="4">
    <source>
        <dbReference type="ARBA" id="ARBA00022597"/>
    </source>
</evidence>
<keyword evidence="4 8" id="KW-0762">Sugar transport</keyword>
<keyword evidence="12" id="KW-1185">Reference proteome</keyword>
<proteinExistence type="predicted"/>
<evidence type="ECO:0000256" key="8">
    <source>
        <dbReference type="PIRNR" id="PIRNR006351"/>
    </source>
</evidence>
<dbReference type="Proteomes" id="UP000433181">
    <property type="component" value="Unassembled WGS sequence"/>
</dbReference>
<dbReference type="PROSITE" id="PS51105">
    <property type="entry name" value="PTS_EIIC_TYPE_3"/>
    <property type="match status" value="1"/>
</dbReference>
<dbReference type="Pfam" id="PF02378">
    <property type="entry name" value="PTS_EIIC"/>
    <property type="match status" value="1"/>
</dbReference>
<dbReference type="PIRSF" id="PIRSF006351">
    <property type="entry name" value="PTS_EIIC-Cellobiose"/>
    <property type="match status" value="1"/>
</dbReference>
<evidence type="ECO:0000313" key="11">
    <source>
        <dbReference type="EMBL" id="MSU10066.1"/>
    </source>
</evidence>
<evidence type="ECO:0000259" key="10">
    <source>
        <dbReference type="PROSITE" id="PS51105"/>
    </source>
</evidence>
<feature type="domain" description="PTS EIIC type-3" evidence="10">
    <location>
        <begin position="6"/>
        <end position="417"/>
    </location>
</feature>
<evidence type="ECO:0000256" key="6">
    <source>
        <dbReference type="ARBA" id="ARBA00022989"/>
    </source>
</evidence>
<dbReference type="GO" id="GO:1901264">
    <property type="term" value="P:carbohydrate derivative transport"/>
    <property type="evidence" value="ECO:0007669"/>
    <property type="project" value="TreeGrafter"/>
</dbReference>
<reference evidence="11 12" key="1">
    <citation type="submission" date="2019-08" db="EMBL/GenBank/DDBJ databases">
        <title>In-depth cultivation of the pig gut microbiome towards novel bacterial diversity and tailored functional studies.</title>
        <authorList>
            <person name="Wylensek D."/>
            <person name="Hitch T.C.A."/>
            <person name="Clavel T."/>
        </authorList>
    </citation>
    <scope>NUCLEOTIDE SEQUENCE [LARGE SCALE GENOMIC DNA]</scope>
    <source>
        <strain evidence="11 12">WCA-693-APC-5D-A</strain>
    </source>
</reference>
<sequence length="435" mass="46440">MSRQEMFNKFLEVMNRFAQIKAIVAVKDGFIMTTPFTICGSLFLLIACLPIPGWNELMVSMFGENWAAPLFAVCGGTFSILALIVVVCVTYKYVANEGLDGMTAAGLALAAFVIIIPPEVVLEGGQVAGNVIPKNWAGSNGIITALLVAFATSYIYCYCVKNHIGIKMPESVPGGVVRAFEALTPGFLVFLLASIIWGVCHFAGNTSAPELVFSMIQTPLQSLTDTLFGGTVIVGLQSLLFWAGIHGPNVVNGVATPMLMANTLDNQALLDAGQTLLNNPAAKFMTMQVNDVFVKSGGCGLTMGLIIASYMVSKSEQLTSLTKMATVPGIFNINEPIIFGLPVVFNPFLLVPFILVPIVALFVTYTAMIIGFLSPMGAVQVPWTTPPIIAGLLLDGWQGAVIQIINLALAVVIYLPFVKKMDNSLVEEEKNGEAA</sequence>
<evidence type="ECO:0000313" key="12">
    <source>
        <dbReference type="Proteomes" id="UP000433181"/>
    </source>
</evidence>
<keyword evidence="3 8" id="KW-1003">Cell membrane</keyword>
<feature type="transmembrane region" description="Helical" evidence="9">
    <location>
        <begin position="66"/>
        <end position="91"/>
    </location>
</feature>
<feature type="transmembrane region" description="Helical" evidence="9">
    <location>
        <begin position="98"/>
        <end position="116"/>
    </location>
</feature>
<keyword evidence="6 9" id="KW-1133">Transmembrane helix</keyword>
<feature type="transmembrane region" description="Helical" evidence="9">
    <location>
        <begin position="348"/>
        <end position="376"/>
    </location>
</feature>
<comment type="subcellular location">
    <subcellularLocation>
        <location evidence="1">Cell membrane</location>
        <topology evidence="1">Multi-pass membrane protein</topology>
    </subcellularLocation>
</comment>
<evidence type="ECO:0000256" key="7">
    <source>
        <dbReference type="ARBA" id="ARBA00023136"/>
    </source>
</evidence>
<dbReference type="InterPro" id="IPR051088">
    <property type="entry name" value="PTS_Sugar-EIIC/EIIB"/>
</dbReference>
<accession>A0A6I2UMS4</accession>
<keyword evidence="2 8" id="KW-0813">Transport</keyword>
<dbReference type="EMBL" id="VUNR01000051">
    <property type="protein sequence ID" value="MSU10066.1"/>
    <property type="molecule type" value="Genomic_DNA"/>
</dbReference>
<dbReference type="GeneID" id="96780034"/>
<evidence type="ECO:0000256" key="1">
    <source>
        <dbReference type="ARBA" id="ARBA00004651"/>
    </source>
</evidence>
<evidence type="ECO:0000256" key="3">
    <source>
        <dbReference type="ARBA" id="ARBA00022475"/>
    </source>
</evidence>
<dbReference type="PANTHER" id="PTHR33989">
    <property type="match status" value="1"/>
</dbReference>